<dbReference type="PANTHER" id="PTHR21363:SF0">
    <property type="entry name" value="PREPHENATE DEHYDROGENASE [NADP(+)]"/>
    <property type="match status" value="1"/>
</dbReference>
<keyword evidence="1" id="KW-0560">Oxidoreductase</keyword>
<dbReference type="PANTHER" id="PTHR21363">
    <property type="entry name" value="PREPHENATE DEHYDROGENASE"/>
    <property type="match status" value="1"/>
</dbReference>
<dbReference type="Pfam" id="PF20463">
    <property type="entry name" value="PDH_C"/>
    <property type="match status" value="1"/>
</dbReference>
<feature type="domain" description="Prephenate/arogenate dehydrogenase" evidence="2">
    <location>
        <begin position="19"/>
        <end position="307"/>
    </location>
</feature>
<proteinExistence type="predicted"/>
<reference evidence="3" key="1">
    <citation type="submission" date="2016-10" db="EMBL/GenBank/DDBJ databases">
        <title>Sequence of Gallionella enrichment culture.</title>
        <authorList>
            <person name="Poehlein A."/>
            <person name="Muehling M."/>
            <person name="Daniel R."/>
        </authorList>
    </citation>
    <scope>NUCLEOTIDE SEQUENCE</scope>
</reference>
<organism evidence="3">
    <name type="scientific">mine drainage metagenome</name>
    <dbReference type="NCBI Taxonomy" id="410659"/>
    <lineage>
        <taxon>unclassified sequences</taxon>
        <taxon>metagenomes</taxon>
        <taxon>ecological metagenomes</taxon>
    </lineage>
</organism>
<dbReference type="FunFam" id="3.40.50.720:FF:000208">
    <property type="entry name" value="Prephenate dehydrogenase"/>
    <property type="match status" value="1"/>
</dbReference>
<dbReference type="GO" id="GO:0006571">
    <property type="term" value="P:tyrosine biosynthetic process"/>
    <property type="evidence" value="ECO:0007669"/>
    <property type="project" value="InterPro"/>
</dbReference>
<dbReference type="EMBL" id="MLJW01003298">
    <property type="protein sequence ID" value="OIQ72371.1"/>
    <property type="molecule type" value="Genomic_DNA"/>
</dbReference>
<gene>
    <name evidence="3" type="primary">tyrA_7</name>
    <name evidence="3" type="ORF">GALL_460040</name>
</gene>
<sequence>MDTVIGAGSDGADAPVQFERLAVLGCGLIGGSFALAARRAKLARHVVGYSKSPSTTRLAMQRGVIDEEADSALRAVNGADLVLLAVPVSSTADLLKQLRHGLEPHALVMDVGSTKGDVVLAVKAQLGARQSQFVPCHPIAGKEKSGVLHAEAGLFDGKRVVITPLAANSDSFVDIATQAWESIGGVVSVMTPAEHDAAFAAVSHLPHLLAFAYVQALTRQPKGGGYLQLAGPGFRDFTRIAASDAVMWRDVFQANGAEVLQQLQLFKQALAAFEAQLRQGNWTQLEALIRDASGSRQAWSAPSSADDTD</sequence>
<dbReference type="InterPro" id="IPR046826">
    <property type="entry name" value="PDH_N"/>
</dbReference>
<dbReference type="InterPro" id="IPR008927">
    <property type="entry name" value="6-PGluconate_DH-like_C_sf"/>
</dbReference>
<dbReference type="PROSITE" id="PS51176">
    <property type="entry name" value="PDH_ADH"/>
    <property type="match status" value="1"/>
</dbReference>
<evidence type="ECO:0000256" key="1">
    <source>
        <dbReference type="ARBA" id="ARBA00023002"/>
    </source>
</evidence>
<dbReference type="InterPro" id="IPR050812">
    <property type="entry name" value="Preph/Arog_dehydrog"/>
</dbReference>
<evidence type="ECO:0000313" key="3">
    <source>
        <dbReference type="EMBL" id="OIQ72371.1"/>
    </source>
</evidence>
<name>A0A1J5Q4H4_9ZZZZ</name>
<dbReference type="Gene3D" id="3.40.50.720">
    <property type="entry name" value="NAD(P)-binding Rossmann-like Domain"/>
    <property type="match status" value="1"/>
</dbReference>
<dbReference type="InterPro" id="IPR003099">
    <property type="entry name" value="Prephen_DH"/>
</dbReference>
<dbReference type="GO" id="GO:0070403">
    <property type="term" value="F:NAD+ binding"/>
    <property type="evidence" value="ECO:0007669"/>
    <property type="project" value="InterPro"/>
</dbReference>
<accession>A0A1J5Q4H4</accession>
<dbReference type="InterPro" id="IPR036291">
    <property type="entry name" value="NAD(P)-bd_dom_sf"/>
</dbReference>
<evidence type="ECO:0000259" key="2">
    <source>
        <dbReference type="PROSITE" id="PS51176"/>
    </source>
</evidence>
<dbReference type="SUPFAM" id="SSF48179">
    <property type="entry name" value="6-phosphogluconate dehydrogenase C-terminal domain-like"/>
    <property type="match status" value="1"/>
</dbReference>
<dbReference type="GO" id="GO:0004665">
    <property type="term" value="F:prephenate dehydrogenase (NADP+) activity"/>
    <property type="evidence" value="ECO:0007669"/>
    <property type="project" value="InterPro"/>
</dbReference>
<comment type="caution">
    <text evidence="3">The sequence shown here is derived from an EMBL/GenBank/DDBJ whole genome shotgun (WGS) entry which is preliminary data.</text>
</comment>
<dbReference type="SUPFAM" id="SSF51735">
    <property type="entry name" value="NAD(P)-binding Rossmann-fold domains"/>
    <property type="match status" value="1"/>
</dbReference>
<dbReference type="GO" id="GO:0008977">
    <property type="term" value="F:prephenate dehydrogenase (NAD+) activity"/>
    <property type="evidence" value="ECO:0007669"/>
    <property type="project" value="InterPro"/>
</dbReference>
<dbReference type="AlphaFoldDB" id="A0A1J5Q4H4"/>
<protein>
    <submittedName>
        <fullName evidence="3">T-protein</fullName>
    </submittedName>
</protein>
<dbReference type="Pfam" id="PF02153">
    <property type="entry name" value="PDH_N"/>
    <property type="match status" value="1"/>
</dbReference>
<dbReference type="Gene3D" id="1.10.3660.10">
    <property type="entry name" value="6-phosphogluconate dehydrogenase C-terminal like domain"/>
    <property type="match status" value="1"/>
</dbReference>
<dbReference type="InterPro" id="IPR046825">
    <property type="entry name" value="PDH_C"/>
</dbReference>